<dbReference type="EMBL" id="QSUL01000025">
    <property type="protein sequence ID" value="RGN30847.1"/>
    <property type="molecule type" value="Genomic_DNA"/>
</dbReference>
<reference evidence="5 6" key="1">
    <citation type="submission" date="2018-08" db="EMBL/GenBank/DDBJ databases">
        <title>A genome reference for cultivated species of the human gut microbiota.</title>
        <authorList>
            <person name="Zou Y."/>
            <person name="Xue W."/>
            <person name="Luo G."/>
        </authorList>
    </citation>
    <scope>NUCLEOTIDE SEQUENCE [LARGE SCALE GENOMIC DNA]</scope>
    <source>
        <strain evidence="5 6">OM05-15BH</strain>
    </source>
</reference>
<dbReference type="PANTHER" id="PTHR43280">
    <property type="entry name" value="ARAC-FAMILY TRANSCRIPTIONAL REGULATOR"/>
    <property type="match status" value="1"/>
</dbReference>
<protein>
    <submittedName>
        <fullName evidence="5">AraC family transcriptional regulator</fullName>
    </submittedName>
</protein>
<dbReference type="PANTHER" id="PTHR43280:SF32">
    <property type="entry name" value="TRANSCRIPTIONAL REGULATORY PROTEIN"/>
    <property type="match status" value="1"/>
</dbReference>
<name>A0A3E5AZT2_9BACE</name>
<evidence type="ECO:0000256" key="1">
    <source>
        <dbReference type="ARBA" id="ARBA00023015"/>
    </source>
</evidence>
<accession>A0A3E5AZT2</accession>
<evidence type="ECO:0000259" key="4">
    <source>
        <dbReference type="PROSITE" id="PS01124"/>
    </source>
</evidence>
<dbReference type="InterPro" id="IPR018060">
    <property type="entry name" value="HTH_AraC"/>
</dbReference>
<proteinExistence type="predicted"/>
<dbReference type="AlphaFoldDB" id="A0A3E5AZT2"/>
<dbReference type="PROSITE" id="PS01124">
    <property type="entry name" value="HTH_ARAC_FAMILY_2"/>
    <property type="match status" value="1"/>
</dbReference>
<evidence type="ECO:0000256" key="3">
    <source>
        <dbReference type="ARBA" id="ARBA00023163"/>
    </source>
</evidence>
<dbReference type="SMART" id="SM00342">
    <property type="entry name" value="HTH_ARAC"/>
    <property type="match status" value="1"/>
</dbReference>
<dbReference type="GO" id="GO:0003700">
    <property type="term" value="F:DNA-binding transcription factor activity"/>
    <property type="evidence" value="ECO:0007669"/>
    <property type="project" value="InterPro"/>
</dbReference>
<dbReference type="GO" id="GO:0043565">
    <property type="term" value="F:sequence-specific DNA binding"/>
    <property type="evidence" value="ECO:0007669"/>
    <property type="project" value="InterPro"/>
</dbReference>
<keyword evidence="3" id="KW-0804">Transcription</keyword>
<dbReference type="SUPFAM" id="SSF46689">
    <property type="entry name" value="Homeodomain-like"/>
    <property type="match status" value="1"/>
</dbReference>
<dbReference type="Proteomes" id="UP000260983">
    <property type="component" value="Unassembled WGS sequence"/>
</dbReference>
<sequence length="287" mass="32844">MVNIKYTLCAEGQRYGAGESNLKESLGRPLDSNGCTVFLCTAGCAVVFINFQKCVLKRGDVVFLFSDIVFAADKVSNLFSVLYISLPDEAVEETLYKLTSISFWDFIYGNPICRTSEKQYALLYGWCQQTRWILEDCMPENRQVLLSNNVYNLFTAVDSELKRESVYLSNKSKRDRGWTLAGKFATLLAEYCHVNRDVKFYADKLCITPDYLYKLTQKTMGMSPKEVIDQQIIVEIKTYLLNTDLSVKNIASELNFEDPSYMCRFFRRMTGVSPISYRNPGAHSEIL</sequence>
<keyword evidence="1" id="KW-0805">Transcription regulation</keyword>
<dbReference type="InterPro" id="IPR009057">
    <property type="entry name" value="Homeodomain-like_sf"/>
</dbReference>
<feature type="domain" description="HTH araC/xylS-type" evidence="4">
    <location>
        <begin position="182"/>
        <end position="280"/>
    </location>
</feature>
<evidence type="ECO:0000256" key="2">
    <source>
        <dbReference type="ARBA" id="ARBA00023125"/>
    </source>
</evidence>
<comment type="caution">
    <text evidence="5">The sequence shown here is derived from an EMBL/GenBank/DDBJ whole genome shotgun (WGS) entry which is preliminary data.</text>
</comment>
<evidence type="ECO:0000313" key="6">
    <source>
        <dbReference type="Proteomes" id="UP000260983"/>
    </source>
</evidence>
<keyword evidence="2" id="KW-0238">DNA-binding</keyword>
<dbReference type="Gene3D" id="1.10.10.60">
    <property type="entry name" value="Homeodomain-like"/>
    <property type="match status" value="1"/>
</dbReference>
<dbReference type="RefSeq" id="WP_117725639.1">
    <property type="nucleotide sequence ID" value="NZ_QSUL01000025.1"/>
</dbReference>
<organism evidence="5 6">
    <name type="scientific">Bacteroides oleiciplenus</name>
    <dbReference type="NCBI Taxonomy" id="626931"/>
    <lineage>
        <taxon>Bacteria</taxon>
        <taxon>Pseudomonadati</taxon>
        <taxon>Bacteroidota</taxon>
        <taxon>Bacteroidia</taxon>
        <taxon>Bacteroidales</taxon>
        <taxon>Bacteroidaceae</taxon>
        <taxon>Bacteroides</taxon>
    </lineage>
</organism>
<dbReference type="Pfam" id="PF12833">
    <property type="entry name" value="HTH_18"/>
    <property type="match status" value="1"/>
</dbReference>
<evidence type="ECO:0000313" key="5">
    <source>
        <dbReference type="EMBL" id="RGN30847.1"/>
    </source>
</evidence>
<gene>
    <name evidence="5" type="ORF">DXB65_22460</name>
</gene>